<protein>
    <submittedName>
        <fullName evidence="1">Uncharacterized protein</fullName>
    </submittedName>
</protein>
<gene>
    <name evidence="1" type="ORF">KFK09_010072</name>
</gene>
<proteinExistence type="predicted"/>
<dbReference type="EMBL" id="JAGYWB010000008">
    <property type="protein sequence ID" value="KAI0514038.1"/>
    <property type="molecule type" value="Genomic_DNA"/>
</dbReference>
<dbReference type="Proteomes" id="UP000829196">
    <property type="component" value="Unassembled WGS sequence"/>
</dbReference>
<evidence type="ECO:0000313" key="1">
    <source>
        <dbReference type="EMBL" id="KAI0514038.1"/>
    </source>
</evidence>
<reference evidence="1" key="1">
    <citation type="journal article" date="2022" name="Front. Genet.">
        <title>Chromosome-Scale Assembly of the Dendrobium nobile Genome Provides Insights Into the Molecular Mechanism of the Biosynthesis of the Medicinal Active Ingredient of Dendrobium.</title>
        <authorList>
            <person name="Xu Q."/>
            <person name="Niu S.-C."/>
            <person name="Li K.-L."/>
            <person name="Zheng P.-J."/>
            <person name="Zhang X.-J."/>
            <person name="Jia Y."/>
            <person name="Liu Y."/>
            <person name="Niu Y.-X."/>
            <person name="Yu L.-H."/>
            <person name="Chen D.-F."/>
            <person name="Zhang G.-Q."/>
        </authorList>
    </citation>
    <scope>NUCLEOTIDE SEQUENCE</scope>
    <source>
        <tissue evidence="1">Leaf</tissue>
    </source>
</reference>
<organism evidence="1 2">
    <name type="scientific">Dendrobium nobile</name>
    <name type="common">Orchid</name>
    <dbReference type="NCBI Taxonomy" id="94219"/>
    <lineage>
        <taxon>Eukaryota</taxon>
        <taxon>Viridiplantae</taxon>
        <taxon>Streptophyta</taxon>
        <taxon>Embryophyta</taxon>
        <taxon>Tracheophyta</taxon>
        <taxon>Spermatophyta</taxon>
        <taxon>Magnoliopsida</taxon>
        <taxon>Liliopsida</taxon>
        <taxon>Asparagales</taxon>
        <taxon>Orchidaceae</taxon>
        <taxon>Epidendroideae</taxon>
        <taxon>Malaxideae</taxon>
        <taxon>Dendrobiinae</taxon>
        <taxon>Dendrobium</taxon>
    </lineage>
</organism>
<sequence length="110" mass="13173">MKKTTRRTKLDQRPFGRFEPPTTLRLAPLSAVSRRRFLRMTQAYWRYDDPRQQTSMASQQSAPTPNEMLPRSLRALLWLGSFRVVLARIDHQNFYFHDNPQIHMNLRKET</sequence>
<accession>A0A8T3BLJ8</accession>
<evidence type="ECO:0000313" key="2">
    <source>
        <dbReference type="Proteomes" id="UP000829196"/>
    </source>
</evidence>
<name>A0A8T3BLJ8_DENNO</name>
<comment type="caution">
    <text evidence="1">The sequence shown here is derived from an EMBL/GenBank/DDBJ whole genome shotgun (WGS) entry which is preliminary data.</text>
</comment>
<dbReference type="AlphaFoldDB" id="A0A8T3BLJ8"/>
<keyword evidence="2" id="KW-1185">Reference proteome</keyword>
<dbReference type="OrthoDB" id="10533644at2759"/>